<name>A0A1B2I7P2_9BACT</name>
<dbReference type="Pfam" id="PF07929">
    <property type="entry name" value="PRiA4_ORF3"/>
    <property type="match status" value="1"/>
</dbReference>
<dbReference type="PANTHER" id="PTHR41878:SF1">
    <property type="entry name" value="TNPR PROTEIN"/>
    <property type="match status" value="1"/>
</dbReference>
<dbReference type="OrthoDB" id="9801392at2"/>
<proteinExistence type="predicted"/>
<dbReference type="InterPro" id="IPR024047">
    <property type="entry name" value="MM3350-like_sf"/>
</dbReference>
<dbReference type="Gene3D" id="3.10.290.30">
    <property type="entry name" value="MM3350-like"/>
    <property type="match status" value="1"/>
</dbReference>
<dbReference type="GeneID" id="83058834"/>
<accession>A0A1B2I7P2</accession>
<dbReference type="KEGG" id="cpor:BED41_13355"/>
<feature type="domain" description="Plasmid pRiA4b Orf3-like" evidence="1">
    <location>
        <begin position="6"/>
        <end position="216"/>
    </location>
</feature>
<evidence type="ECO:0000313" key="3">
    <source>
        <dbReference type="Proteomes" id="UP000093044"/>
    </source>
</evidence>
<dbReference type="PANTHER" id="PTHR41878">
    <property type="entry name" value="LEXA REPRESSOR-RELATED"/>
    <property type="match status" value="1"/>
</dbReference>
<reference evidence="2" key="1">
    <citation type="submission" date="2016-08" db="EMBL/GenBank/DDBJ databases">
        <title>Complete genome of Cloacibacillus porcorum.</title>
        <authorList>
            <person name="Looft T."/>
            <person name="Bayles D.O."/>
            <person name="Alt D.P."/>
        </authorList>
    </citation>
    <scope>NUCLEOTIDE SEQUENCE [LARGE SCALE GENOMIC DNA]</scope>
    <source>
        <strain evidence="2">CL-84</strain>
    </source>
</reference>
<sequence>MVTRTIYQFYAELCEYTPKIWRRFQTADSISMARLGYIIMTMFEMQASHLFRFDVPFMDNLIKAVRKDKSIKDLPGDFDIKSLFSPEDKNWRVEIIDENSFDYYEPQEEKFVDAIQTTVSRVITNPGDVMTFSYDYGDGWTISIVLEEITRKSELPAKELPRVLEGEGYGIIEDCGGPYGLEELAAEFKKKKGPRYLELREWMGIDSLDLSAFDIDDMNFRLKKVPRIYADIYEYDLEPTKRSWDILTRKYLQ</sequence>
<dbReference type="AlphaFoldDB" id="A0A1B2I7P2"/>
<organism evidence="2 3">
    <name type="scientific">Cloacibacillus porcorum</name>
    <dbReference type="NCBI Taxonomy" id="1197717"/>
    <lineage>
        <taxon>Bacteria</taxon>
        <taxon>Thermotogati</taxon>
        <taxon>Synergistota</taxon>
        <taxon>Synergistia</taxon>
        <taxon>Synergistales</taxon>
        <taxon>Synergistaceae</taxon>
        <taxon>Cloacibacillus</taxon>
    </lineage>
</organism>
<evidence type="ECO:0000259" key="1">
    <source>
        <dbReference type="Pfam" id="PF07929"/>
    </source>
</evidence>
<dbReference type="Proteomes" id="UP000093044">
    <property type="component" value="Chromosome"/>
</dbReference>
<dbReference type="STRING" id="1197717.BED41_13355"/>
<dbReference type="InterPro" id="IPR012912">
    <property type="entry name" value="Plasmid_pRiA4b_Orf3-like"/>
</dbReference>
<dbReference type="EMBL" id="CP016757">
    <property type="protein sequence ID" value="ANZ45992.1"/>
    <property type="molecule type" value="Genomic_DNA"/>
</dbReference>
<dbReference type="RefSeq" id="WP_066747317.1">
    <property type="nucleotide sequence ID" value="NZ_CP016757.1"/>
</dbReference>
<dbReference type="SUPFAM" id="SSF159941">
    <property type="entry name" value="MM3350-like"/>
    <property type="match status" value="1"/>
</dbReference>
<protein>
    <recommendedName>
        <fullName evidence="1">Plasmid pRiA4b Orf3-like domain-containing protein</fullName>
    </recommendedName>
</protein>
<evidence type="ECO:0000313" key="2">
    <source>
        <dbReference type="EMBL" id="ANZ45992.1"/>
    </source>
</evidence>
<keyword evidence="3" id="KW-1185">Reference proteome</keyword>
<gene>
    <name evidence="2" type="ORF">BED41_13355</name>
</gene>